<dbReference type="Gene3D" id="3.60.40.10">
    <property type="entry name" value="PPM-type phosphatase domain"/>
    <property type="match status" value="1"/>
</dbReference>
<dbReference type="SMART" id="SM00332">
    <property type="entry name" value="PP2Cc"/>
    <property type="match status" value="1"/>
</dbReference>
<reference evidence="3" key="1">
    <citation type="submission" date="2016-11" db="UniProtKB">
        <authorList>
            <consortium name="WormBaseParasite"/>
        </authorList>
    </citation>
    <scope>IDENTIFICATION</scope>
    <source>
        <strain evidence="3">pt0022</strain>
    </source>
</reference>
<feature type="compositionally biased region" description="Polar residues" evidence="1">
    <location>
        <begin position="790"/>
        <end position="818"/>
    </location>
</feature>
<dbReference type="InterPro" id="IPR001932">
    <property type="entry name" value="PPM-type_phosphatase-like_dom"/>
</dbReference>
<sequence>MTQINDEMPSSSIRKKVYGLLRTTFSSLSPDDSNDNDNENGDDNLIGDKNGKYITNNGTSVTTPTTPNSCIPDDCSLLTPTTSNSFISQCIYKSKKTGVKYGTEIYSGKTGLDLPILLLEPLSKNVCASYTGPEGGLMEVVGIRHQPIVRMANLDDEFCLSFDGDLSVDIEHSLNDDEFQTLQHNHLRQSSSGLMGSYTSLIDSLVMGDAAVRSDTESYNWNCFNEERCFGLSTTLYEQNPLTGVNAGNPIADAFGIVARDNNVIMALADGVNWGEGARLAARCAIRGAIDHLNYHLFAEECRTSTEVFHRLLGAFHSAHALILQEGGLLTTLCVAVAVQLKGSTTWVLCVCNVGDSLCFVYNPKTGVQEITIASHDICSMRDMRDAGGALGPVDGTNPQLHNLTCSMTFVEPDDVIFITSDGVSDNFDPVVGKFCVIKRPSEQINPPEKCEPVVISVDSDDKNRDVEFARIRTCNASLPCVNAEERHELMLLRMSDIISNGILPPMSRLRSSPSRRSRSPIGDGVVVSASKVCHNLIQFARQLSMAKRRTLEDPELYHIEKHLTKSEQRNHRKMVRCKLSEMPGKLDHATVVAFKVGIWPSDDDATSEKSLLLNDCLNDSISTIHCENEAKVDVKSSIMGNNQEEMTCNVNFTVQNNFMVHTQISVPCNDPEKATATLNMNVDSAQLQLTEMNKEIKNSSCDQEIPISNKSDDVKIHKKHPRGSIGRHTLSVDVTWLKKFVVLKHSASESINEDQKTKNNYGGSETERPQMLSLRQRIRSLMGSARSIIQTSAAGTPNGELSSRNAFSKKVSSANSSPRKKSQAY</sequence>
<dbReference type="SUPFAM" id="SSF81606">
    <property type="entry name" value="PP2C-like"/>
    <property type="match status" value="1"/>
</dbReference>
<dbReference type="InterPro" id="IPR036457">
    <property type="entry name" value="PPM-type-like_dom_sf"/>
</dbReference>
<evidence type="ECO:0000259" key="2">
    <source>
        <dbReference type="PROSITE" id="PS51746"/>
    </source>
</evidence>
<dbReference type="PANTHER" id="PTHR21586">
    <property type="entry name" value="TIPA"/>
    <property type="match status" value="1"/>
</dbReference>
<feature type="compositionally biased region" description="Acidic residues" evidence="1">
    <location>
        <begin position="32"/>
        <end position="42"/>
    </location>
</feature>
<dbReference type="WBParaSite" id="maker-PairedContig_5828-snap-gene-0.3-mRNA-1">
    <property type="protein sequence ID" value="maker-PairedContig_5828-snap-gene-0.3-mRNA-1"/>
    <property type="gene ID" value="maker-PairedContig_5828-snap-gene-0.3"/>
</dbReference>
<dbReference type="PANTHER" id="PTHR21586:SF0">
    <property type="entry name" value="PP2C-LIKE DOMAIN-CONTAINING PROTEIN CG9801"/>
    <property type="match status" value="1"/>
</dbReference>
<feature type="domain" description="PPM-type phosphatase" evidence="2">
    <location>
        <begin position="233"/>
        <end position="484"/>
    </location>
</feature>
<organism evidence="3">
    <name type="scientific">Wuchereria bancrofti</name>
    <dbReference type="NCBI Taxonomy" id="6293"/>
    <lineage>
        <taxon>Eukaryota</taxon>
        <taxon>Metazoa</taxon>
        <taxon>Ecdysozoa</taxon>
        <taxon>Nematoda</taxon>
        <taxon>Chromadorea</taxon>
        <taxon>Rhabditida</taxon>
        <taxon>Spirurina</taxon>
        <taxon>Spiruromorpha</taxon>
        <taxon>Filarioidea</taxon>
        <taxon>Onchocercidae</taxon>
        <taxon>Wuchereria</taxon>
    </lineage>
</organism>
<dbReference type="AlphaFoldDB" id="A0A1I8EWT0"/>
<evidence type="ECO:0000256" key="1">
    <source>
        <dbReference type="SAM" id="MobiDB-lite"/>
    </source>
</evidence>
<feature type="region of interest" description="Disordered" evidence="1">
    <location>
        <begin position="27"/>
        <end position="60"/>
    </location>
</feature>
<dbReference type="Pfam" id="PF13672">
    <property type="entry name" value="PP2C_2"/>
    <property type="match status" value="1"/>
</dbReference>
<dbReference type="InterPro" id="IPR053287">
    <property type="entry name" value="PP2C-like_domain"/>
</dbReference>
<dbReference type="PROSITE" id="PS51746">
    <property type="entry name" value="PPM_2"/>
    <property type="match status" value="1"/>
</dbReference>
<protein>
    <submittedName>
        <fullName evidence="3">PPM-type phosphatase domain-containing protein</fullName>
    </submittedName>
</protein>
<evidence type="ECO:0000313" key="3">
    <source>
        <dbReference type="WBParaSite" id="maker-PairedContig_5828-snap-gene-0.3-mRNA-1"/>
    </source>
</evidence>
<accession>A0A1I8EWT0</accession>
<feature type="region of interest" description="Disordered" evidence="1">
    <location>
        <begin position="750"/>
        <end position="772"/>
    </location>
</feature>
<proteinExistence type="predicted"/>
<feature type="region of interest" description="Disordered" evidence="1">
    <location>
        <begin position="790"/>
        <end position="826"/>
    </location>
</feature>
<name>A0A1I8EWT0_WUCBA</name>
<dbReference type="STRING" id="6293.A0A1I8EWT0"/>